<dbReference type="PANTHER" id="PTHR37938">
    <property type="entry name" value="BLL0215 PROTEIN"/>
    <property type="match status" value="1"/>
</dbReference>
<protein>
    <submittedName>
        <fullName evidence="3">PH domain-containing protein</fullName>
    </submittedName>
</protein>
<keyword evidence="4" id="KW-1185">Reference proteome</keyword>
<sequence length="178" mass="20360">MKPEVKVIQQATFSKNIKTYIVLVVSFFLFISIIGIPILIVWLLGLGQHIGKKYYNSLECQLTTKHLEFKKGVFFRVEKTIPLENIQDLTFIENPILKYLDLRVLKIETAGNSNPKGSDMKLIGIVDAHDFKTTVLEQRELLQNNSGSVQSTNDEKGKTEVLLEDIKEILLDIRKNQK</sequence>
<reference evidence="3 4" key="1">
    <citation type="submission" date="2019-02" db="EMBL/GenBank/DDBJ databases">
        <title>Hyunsoonleella sp., isolated from marine sediment.</title>
        <authorList>
            <person name="Liu B.-T."/>
        </authorList>
    </citation>
    <scope>NUCLEOTIDE SEQUENCE [LARGE SCALE GENOMIC DNA]</scope>
    <source>
        <strain evidence="3 4">T58</strain>
    </source>
</reference>
<evidence type="ECO:0000259" key="2">
    <source>
        <dbReference type="Pfam" id="PF03703"/>
    </source>
</evidence>
<dbReference type="AlphaFoldDB" id="A0A4Q9FI54"/>
<accession>A0A4Q9FI54</accession>
<keyword evidence="1" id="KW-0472">Membrane</keyword>
<dbReference type="Pfam" id="PF03703">
    <property type="entry name" value="bPH_2"/>
    <property type="match status" value="1"/>
</dbReference>
<evidence type="ECO:0000313" key="3">
    <source>
        <dbReference type="EMBL" id="TBN06798.1"/>
    </source>
</evidence>
<dbReference type="EMBL" id="SIRT01000001">
    <property type="protein sequence ID" value="TBN06798.1"/>
    <property type="molecule type" value="Genomic_DNA"/>
</dbReference>
<organism evidence="3 4">
    <name type="scientific">Hyunsoonleella flava</name>
    <dbReference type="NCBI Taxonomy" id="2527939"/>
    <lineage>
        <taxon>Bacteria</taxon>
        <taxon>Pseudomonadati</taxon>
        <taxon>Bacteroidota</taxon>
        <taxon>Flavobacteriia</taxon>
        <taxon>Flavobacteriales</taxon>
        <taxon>Flavobacteriaceae</taxon>
    </lineage>
</organism>
<keyword evidence="1" id="KW-1133">Transmembrane helix</keyword>
<evidence type="ECO:0000313" key="4">
    <source>
        <dbReference type="Proteomes" id="UP000291142"/>
    </source>
</evidence>
<feature type="transmembrane region" description="Helical" evidence="1">
    <location>
        <begin position="20"/>
        <end position="44"/>
    </location>
</feature>
<dbReference type="InterPro" id="IPR005182">
    <property type="entry name" value="YdbS-like_PH"/>
</dbReference>
<evidence type="ECO:0000256" key="1">
    <source>
        <dbReference type="SAM" id="Phobius"/>
    </source>
</evidence>
<gene>
    <name evidence="3" type="ORF">EYD45_02625</name>
</gene>
<dbReference type="Proteomes" id="UP000291142">
    <property type="component" value="Unassembled WGS sequence"/>
</dbReference>
<name>A0A4Q9FI54_9FLAO</name>
<proteinExistence type="predicted"/>
<dbReference type="PANTHER" id="PTHR37938:SF1">
    <property type="entry name" value="BLL0215 PROTEIN"/>
    <property type="match status" value="1"/>
</dbReference>
<dbReference type="RefSeq" id="WP_130962785.1">
    <property type="nucleotide sequence ID" value="NZ_SIRT01000001.1"/>
</dbReference>
<feature type="domain" description="YdbS-like PH" evidence="2">
    <location>
        <begin position="60"/>
        <end position="132"/>
    </location>
</feature>
<keyword evidence="1" id="KW-0812">Transmembrane</keyword>
<comment type="caution">
    <text evidence="3">The sequence shown here is derived from an EMBL/GenBank/DDBJ whole genome shotgun (WGS) entry which is preliminary data.</text>
</comment>
<dbReference type="OrthoDB" id="8754159at2"/>